<organism evidence="2 3">
    <name type="scientific">Homarus americanus</name>
    <name type="common">American lobster</name>
    <dbReference type="NCBI Taxonomy" id="6706"/>
    <lineage>
        <taxon>Eukaryota</taxon>
        <taxon>Metazoa</taxon>
        <taxon>Ecdysozoa</taxon>
        <taxon>Arthropoda</taxon>
        <taxon>Crustacea</taxon>
        <taxon>Multicrustacea</taxon>
        <taxon>Malacostraca</taxon>
        <taxon>Eumalacostraca</taxon>
        <taxon>Eucarida</taxon>
        <taxon>Decapoda</taxon>
        <taxon>Pleocyemata</taxon>
        <taxon>Astacidea</taxon>
        <taxon>Nephropoidea</taxon>
        <taxon>Nephropidae</taxon>
        <taxon>Homarus</taxon>
    </lineage>
</organism>
<feature type="compositionally biased region" description="Low complexity" evidence="1">
    <location>
        <begin position="142"/>
        <end position="213"/>
    </location>
</feature>
<feature type="non-terminal residue" evidence="2">
    <location>
        <position position="1"/>
    </location>
</feature>
<reference evidence="2" key="1">
    <citation type="journal article" date="2021" name="Sci. Adv.">
        <title>The American lobster genome reveals insights on longevity, neural, and immune adaptations.</title>
        <authorList>
            <person name="Polinski J.M."/>
            <person name="Zimin A.V."/>
            <person name="Clark K.F."/>
            <person name="Kohn A.B."/>
            <person name="Sadowski N."/>
            <person name="Timp W."/>
            <person name="Ptitsyn A."/>
            <person name="Khanna P."/>
            <person name="Romanova D.Y."/>
            <person name="Williams P."/>
            <person name="Greenwood S.J."/>
            <person name="Moroz L.L."/>
            <person name="Walt D.R."/>
            <person name="Bodnar A.G."/>
        </authorList>
    </citation>
    <scope>NUCLEOTIDE SEQUENCE</scope>
    <source>
        <strain evidence="2">GMGI-L3</strain>
    </source>
</reference>
<evidence type="ECO:0000313" key="3">
    <source>
        <dbReference type="Proteomes" id="UP000747542"/>
    </source>
</evidence>
<feature type="non-terminal residue" evidence="2">
    <location>
        <position position="213"/>
    </location>
</feature>
<name>A0A8J5N497_HOMAM</name>
<feature type="region of interest" description="Disordered" evidence="1">
    <location>
        <begin position="140"/>
        <end position="213"/>
    </location>
</feature>
<dbReference type="EMBL" id="JAHLQT010010484">
    <property type="protein sequence ID" value="KAG7172744.1"/>
    <property type="molecule type" value="Genomic_DNA"/>
</dbReference>
<keyword evidence="3" id="KW-1185">Reference proteome</keyword>
<comment type="caution">
    <text evidence="2">The sequence shown here is derived from an EMBL/GenBank/DDBJ whole genome shotgun (WGS) entry which is preliminary data.</text>
</comment>
<gene>
    <name evidence="2" type="ORF">Hamer_G006973</name>
</gene>
<accession>A0A8J5N497</accession>
<dbReference type="AlphaFoldDB" id="A0A8J5N497"/>
<proteinExistence type="predicted"/>
<dbReference type="Proteomes" id="UP000747542">
    <property type="component" value="Unassembled WGS sequence"/>
</dbReference>
<evidence type="ECO:0000313" key="2">
    <source>
        <dbReference type="EMBL" id="KAG7172744.1"/>
    </source>
</evidence>
<protein>
    <submittedName>
        <fullName evidence="2">Uncharacterized protein</fullName>
    </submittedName>
</protein>
<sequence>TPPPILQVLCHSLQVLRPLSSKYSVTACRYSAPYPPSTLSQPAGTPPPILQVLCHSLQTCMRRRKVEDRGVSGRKVNKMMHRLLLLLVWVVLMAVSQAARVVENDSLIKLYNKQEISLGISQDTQPGNIVVEFISSEEANHTEAATTPTATTATPSKTTIPPSEPPHTTTTTPPTTTTTTTTTSTTTTVSTTTTTTSPTTSTTQPTTTSTGIS</sequence>
<evidence type="ECO:0000256" key="1">
    <source>
        <dbReference type="SAM" id="MobiDB-lite"/>
    </source>
</evidence>